<accession>A0A0H3KAX5</accession>
<keyword evidence="4 7" id="KW-0238">DNA-binding</keyword>
<feature type="domain" description="Response regulatory" evidence="8">
    <location>
        <begin position="2"/>
        <end position="116"/>
    </location>
</feature>
<dbReference type="PANTHER" id="PTHR48111:SF67">
    <property type="entry name" value="TRANSCRIPTIONAL REGULATORY PROTEIN TCTD"/>
    <property type="match status" value="1"/>
</dbReference>
<feature type="domain" description="OmpR/PhoB-type" evidence="9">
    <location>
        <begin position="124"/>
        <end position="220"/>
    </location>
</feature>
<dbReference type="SUPFAM" id="SSF52172">
    <property type="entry name" value="CheY-like"/>
    <property type="match status" value="1"/>
</dbReference>
<evidence type="ECO:0000256" key="3">
    <source>
        <dbReference type="ARBA" id="ARBA00023015"/>
    </source>
</evidence>
<dbReference type="GO" id="GO:0005829">
    <property type="term" value="C:cytosol"/>
    <property type="evidence" value="ECO:0007669"/>
    <property type="project" value="TreeGrafter"/>
</dbReference>
<dbReference type="AlphaFoldDB" id="A0A0H3KAX5"/>
<keyword evidence="1 6" id="KW-0597">Phosphoprotein</keyword>
<dbReference type="Gene3D" id="3.40.50.2300">
    <property type="match status" value="1"/>
</dbReference>
<dbReference type="InterPro" id="IPR011006">
    <property type="entry name" value="CheY-like_superfamily"/>
</dbReference>
<keyword evidence="5" id="KW-0804">Transcription</keyword>
<dbReference type="GO" id="GO:0032993">
    <property type="term" value="C:protein-DNA complex"/>
    <property type="evidence" value="ECO:0007669"/>
    <property type="project" value="TreeGrafter"/>
</dbReference>
<dbReference type="GO" id="GO:0006355">
    <property type="term" value="P:regulation of DNA-templated transcription"/>
    <property type="evidence" value="ECO:0007669"/>
    <property type="project" value="InterPro"/>
</dbReference>
<keyword evidence="11" id="KW-1185">Reference proteome</keyword>
<dbReference type="STRING" id="395019.BMULJ_00038"/>
<dbReference type="FunFam" id="3.40.50.2300:FF:000002">
    <property type="entry name" value="DNA-binding response regulator PhoP"/>
    <property type="match status" value="1"/>
</dbReference>
<organism evidence="10 11">
    <name type="scientific">Burkholderia multivorans (strain ATCC 17616 / 249)</name>
    <dbReference type="NCBI Taxonomy" id="395019"/>
    <lineage>
        <taxon>Bacteria</taxon>
        <taxon>Pseudomonadati</taxon>
        <taxon>Pseudomonadota</taxon>
        <taxon>Betaproteobacteria</taxon>
        <taxon>Burkholderiales</taxon>
        <taxon>Burkholderiaceae</taxon>
        <taxon>Burkholderia</taxon>
        <taxon>Burkholderia cepacia complex</taxon>
    </lineage>
</organism>
<dbReference type="EMBL" id="AP009385">
    <property type="protein sequence ID" value="BAG42023.1"/>
    <property type="molecule type" value="Genomic_DNA"/>
</dbReference>
<dbReference type="InterPro" id="IPR001789">
    <property type="entry name" value="Sig_transdc_resp-reg_receiver"/>
</dbReference>
<evidence type="ECO:0000256" key="5">
    <source>
        <dbReference type="ARBA" id="ARBA00023163"/>
    </source>
</evidence>
<dbReference type="HOGENOM" id="CLU_000445_30_1_4"/>
<dbReference type="Pfam" id="PF00486">
    <property type="entry name" value="Trans_reg_C"/>
    <property type="match status" value="1"/>
</dbReference>
<dbReference type="Gene3D" id="6.10.250.690">
    <property type="match status" value="1"/>
</dbReference>
<dbReference type="InterPro" id="IPR001867">
    <property type="entry name" value="OmpR/PhoB-type_DNA-bd"/>
</dbReference>
<protein>
    <submittedName>
        <fullName evidence="10">Signal transduction response regulator</fullName>
    </submittedName>
</protein>
<feature type="modified residue" description="4-aspartylphosphate" evidence="6">
    <location>
        <position position="51"/>
    </location>
</feature>
<dbReference type="SMART" id="SM00448">
    <property type="entry name" value="REC"/>
    <property type="match status" value="1"/>
</dbReference>
<dbReference type="InterPro" id="IPR036388">
    <property type="entry name" value="WH-like_DNA-bd_sf"/>
</dbReference>
<dbReference type="InterPro" id="IPR039420">
    <property type="entry name" value="WalR-like"/>
</dbReference>
<dbReference type="GO" id="GO:0000156">
    <property type="term" value="F:phosphorelay response regulator activity"/>
    <property type="evidence" value="ECO:0007669"/>
    <property type="project" value="TreeGrafter"/>
</dbReference>
<dbReference type="PROSITE" id="PS50110">
    <property type="entry name" value="RESPONSE_REGULATORY"/>
    <property type="match status" value="1"/>
</dbReference>
<feature type="DNA-binding region" description="OmpR/PhoB-type" evidence="7">
    <location>
        <begin position="124"/>
        <end position="220"/>
    </location>
</feature>
<evidence type="ECO:0000313" key="11">
    <source>
        <dbReference type="Proteomes" id="UP000008815"/>
    </source>
</evidence>
<dbReference type="SMART" id="SM00862">
    <property type="entry name" value="Trans_reg_C"/>
    <property type="match status" value="1"/>
</dbReference>
<dbReference type="Pfam" id="PF00072">
    <property type="entry name" value="Response_reg"/>
    <property type="match status" value="1"/>
</dbReference>
<dbReference type="Gene3D" id="1.10.10.10">
    <property type="entry name" value="Winged helix-like DNA-binding domain superfamily/Winged helix DNA-binding domain"/>
    <property type="match status" value="1"/>
</dbReference>
<reference evidence="10 11" key="1">
    <citation type="submission" date="2007-04" db="EMBL/GenBank/DDBJ databases">
        <title>Complete genome sequence of Burkholderia multivorans ATCC 17616.</title>
        <authorList>
            <person name="Ohtsubo Y."/>
            <person name="Yamashita A."/>
            <person name="Kurokawa K."/>
            <person name="Takami H."/>
            <person name="Yuhara S."/>
            <person name="Nishiyama E."/>
            <person name="Endo R."/>
            <person name="Miyazaki R."/>
            <person name="Ono A."/>
            <person name="Yano K."/>
            <person name="Ito M."/>
            <person name="Sota M."/>
            <person name="Yuji N."/>
            <person name="Hattori M."/>
            <person name="Tsuda M."/>
        </authorList>
    </citation>
    <scope>NUCLEOTIDE SEQUENCE [LARGE SCALE GENOMIC DNA]</scope>
    <source>
        <strain evidence="11">ATCC 17616 / 249</strain>
    </source>
</reference>
<dbReference type="PROSITE" id="PS51755">
    <property type="entry name" value="OMPR_PHOB"/>
    <property type="match status" value="1"/>
</dbReference>
<sequence length="225" mass="24958">MKLLLVEDNAELAHWIVNLLRGEDFAVDCVGDGERADTVLKTERYDAVLLDMRLPGISGKEVLARLRRRNDNVPVLMLTAHGSVDDKVDCFGAGADDYVVKPFESRELVARIRALIRRQAGVGSTQLVCGDLVYAFGTREFRCGDAPLVLRRREHAILETLMLQQNKTVSKARLMDSVFALDDEPSADAIDIYIHRLRKHLAASSAEIITLRGLGYILRAKAGTA</sequence>
<evidence type="ECO:0000256" key="1">
    <source>
        <dbReference type="ARBA" id="ARBA00022553"/>
    </source>
</evidence>
<evidence type="ECO:0000256" key="2">
    <source>
        <dbReference type="ARBA" id="ARBA00023012"/>
    </source>
</evidence>
<dbReference type="GO" id="GO:0000976">
    <property type="term" value="F:transcription cis-regulatory region binding"/>
    <property type="evidence" value="ECO:0007669"/>
    <property type="project" value="TreeGrafter"/>
</dbReference>
<dbReference type="CDD" id="cd00383">
    <property type="entry name" value="trans_reg_C"/>
    <property type="match status" value="1"/>
</dbReference>
<keyword evidence="2" id="KW-0902">Two-component regulatory system</keyword>
<dbReference type="KEGG" id="bmj:BMULJ_00038"/>
<proteinExistence type="predicted"/>
<evidence type="ECO:0000313" key="10">
    <source>
        <dbReference type="EMBL" id="BAG42023.1"/>
    </source>
</evidence>
<gene>
    <name evidence="10" type="ordered locus">BMULJ_00038</name>
</gene>
<evidence type="ECO:0000259" key="9">
    <source>
        <dbReference type="PROSITE" id="PS51755"/>
    </source>
</evidence>
<evidence type="ECO:0000256" key="7">
    <source>
        <dbReference type="PROSITE-ProRule" id="PRU01091"/>
    </source>
</evidence>
<dbReference type="RefSeq" id="WP_006412571.1">
    <property type="nucleotide sequence ID" value="NC_010084.1"/>
</dbReference>
<dbReference type="eggNOG" id="COG0745">
    <property type="taxonomic scope" value="Bacteria"/>
</dbReference>
<evidence type="ECO:0000256" key="6">
    <source>
        <dbReference type="PROSITE-ProRule" id="PRU00169"/>
    </source>
</evidence>
<keyword evidence="3" id="KW-0805">Transcription regulation</keyword>
<dbReference type="KEGG" id="bmu:Bmul_0032"/>
<name>A0A0H3KAX5_BURM1</name>
<dbReference type="PANTHER" id="PTHR48111">
    <property type="entry name" value="REGULATOR OF RPOS"/>
    <property type="match status" value="1"/>
</dbReference>
<evidence type="ECO:0000256" key="4">
    <source>
        <dbReference type="ARBA" id="ARBA00023125"/>
    </source>
</evidence>
<evidence type="ECO:0000259" key="8">
    <source>
        <dbReference type="PROSITE" id="PS50110"/>
    </source>
</evidence>
<dbReference type="CDD" id="cd17624">
    <property type="entry name" value="REC_OmpR_PmrA-like"/>
    <property type="match status" value="1"/>
</dbReference>
<dbReference type="Proteomes" id="UP000008815">
    <property type="component" value="Chromosome 1"/>
</dbReference>